<keyword evidence="1" id="KW-0131">Cell cycle</keyword>
<dbReference type="EMBL" id="JAUSUD010000012">
    <property type="protein sequence ID" value="MDQ0231485.1"/>
    <property type="molecule type" value="Genomic_DNA"/>
</dbReference>
<comment type="caution">
    <text evidence="1">The sequence shown here is derived from an EMBL/GenBank/DDBJ whole genome shotgun (WGS) entry which is preliminary data.</text>
</comment>
<dbReference type="Proteomes" id="UP001234495">
    <property type="component" value="Unassembled WGS sequence"/>
</dbReference>
<sequence length="103" mass="11523">MAKAEIKLDINELKAALDSLQQGIDDFTSYTTSFRNGTRDQLKSFNSDFIDKLDALLDNMNDDINTSLLENLNSIKKVGEQIIEQMQSTDEQIGQKMKSGTSS</sequence>
<evidence type="ECO:0000313" key="1">
    <source>
        <dbReference type="EMBL" id="MDQ0231485.1"/>
    </source>
</evidence>
<evidence type="ECO:0000313" key="2">
    <source>
        <dbReference type="Proteomes" id="UP001234495"/>
    </source>
</evidence>
<accession>A0ABT9ZJT0</accession>
<keyword evidence="2" id="KW-1185">Reference proteome</keyword>
<gene>
    <name evidence="1" type="ORF">J2S19_002768</name>
</gene>
<name>A0ABT9ZJT0_9BACI</name>
<dbReference type="SUPFAM" id="SSF58010">
    <property type="entry name" value="Fibrinogen coiled-coil and central regions"/>
    <property type="match status" value="1"/>
</dbReference>
<reference evidence="1 2" key="1">
    <citation type="submission" date="2023-07" db="EMBL/GenBank/DDBJ databases">
        <title>Genomic Encyclopedia of Type Strains, Phase IV (KMG-IV): sequencing the most valuable type-strain genomes for metagenomic binning, comparative biology and taxonomic classification.</title>
        <authorList>
            <person name="Goeker M."/>
        </authorList>
    </citation>
    <scope>NUCLEOTIDE SEQUENCE [LARGE SCALE GENOMIC DNA]</scope>
    <source>
        <strain evidence="1 2">DSM 29005</strain>
    </source>
</reference>
<dbReference type="GO" id="GO:0051301">
    <property type="term" value="P:cell division"/>
    <property type="evidence" value="ECO:0007669"/>
    <property type="project" value="UniProtKB-KW"/>
</dbReference>
<keyword evidence="1" id="KW-0132">Cell division</keyword>
<proteinExistence type="predicted"/>
<organism evidence="1 2">
    <name type="scientific">Metabacillus malikii</name>
    <dbReference type="NCBI Taxonomy" id="1504265"/>
    <lineage>
        <taxon>Bacteria</taxon>
        <taxon>Bacillati</taxon>
        <taxon>Bacillota</taxon>
        <taxon>Bacilli</taxon>
        <taxon>Bacillales</taxon>
        <taxon>Bacillaceae</taxon>
        <taxon>Metabacillus</taxon>
    </lineage>
</organism>
<dbReference type="RefSeq" id="WP_307342520.1">
    <property type="nucleotide sequence ID" value="NZ_JAUSUD010000012.1"/>
</dbReference>
<protein>
    <submittedName>
        <fullName evidence="1">FtsZ-binding cell division protein ZapB</fullName>
    </submittedName>
</protein>